<reference evidence="2 3" key="1">
    <citation type="submission" date="2020-05" db="EMBL/GenBank/DDBJ databases">
        <authorList>
            <person name="Kim M.K."/>
        </authorList>
    </citation>
    <scope>NUCLEOTIDE SEQUENCE [LARGE SCALE GENOMIC DNA]</scope>
    <source>
        <strain evidence="2 3">BT25</strain>
    </source>
</reference>
<name>A0A849VPV0_9HYPH</name>
<organism evidence="2 3">
    <name type="scientific">Phyllobacterium pellucidum</name>
    <dbReference type="NCBI Taxonomy" id="2740464"/>
    <lineage>
        <taxon>Bacteria</taxon>
        <taxon>Pseudomonadati</taxon>
        <taxon>Pseudomonadota</taxon>
        <taxon>Alphaproteobacteria</taxon>
        <taxon>Hyphomicrobiales</taxon>
        <taxon>Phyllobacteriaceae</taxon>
        <taxon>Phyllobacterium</taxon>
    </lineage>
</organism>
<dbReference type="PANTHER" id="PTHR43355:SF2">
    <property type="entry name" value="FLAVIN REDUCTASE (NADPH)"/>
    <property type="match status" value="1"/>
</dbReference>
<dbReference type="AlphaFoldDB" id="A0A849VPV0"/>
<dbReference type="PANTHER" id="PTHR43355">
    <property type="entry name" value="FLAVIN REDUCTASE (NADPH)"/>
    <property type="match status" value="1"/>
</dbReference>
<dbReference type="RefSeq" id="WP_174208048.1">
    <property type="nucleotide sequence ID" value="NZ_JABUMX010000002.1"/>
</dbReference>
<dbReference type="GO" id="GO:0016646">
    <property type="term" value="F:oxidoreductase activity, acting on the CH-NH group of donors, NAD or NADP as acceptor"/>
    <property type="evidence" value="ECO:0007669"/>
    <property type="project" value="TreeGrafter"/>
</dbReference>
<protein>
    <submittedName>
        <fullName evidence="2">NAD(P)-dependent oxidoreductase</fullName>
    </submittedName>
</protein>
<feature type="domain" description="NAD(P)-binding" evidence="1">
    <location>
        <begin position="7"/>
        <end position="201"/>
    </location>
</feature>
<dbReference type="EMBL" id="JABUMX010000002">
    <property type="protein sequence ID" value="NTS31496.1"/>
    <property type="molecule type" value="Genomic_DNA"/>
</dbReference>
<dbReference type="CDD" id="cd05244">
    <property type="entry name" value="BVR-B_like_SDR_a"/>
    <property type="match status" value="1"/>
</dbReference>
<evidence type="ECO:0000313" key="3">
    <source>
        <dbReference type="Proteomes" id="UP000550508"/>
    </source>
</evidence>
<dbReference type="Proteomes" id="UP000550508">
    <property type="component" value="Unassembled WGS sequence"/>
</dbReference>
<dbReference type="InterPro" id="IPR016040">
    <property type="entry name" value="NAD(P)-bd_dom"/>
</dbReference>
<dbReference type="SUPFAM" id="SSF51735">
    <property type="entry name" value="NAD(P)-binding Rossmann-fold domains"/>
    <property type="match status" value="1"/>
</dbReference>
<sequence length="213" mass="22456">MKIALIGATGFVGTQILKEASSRGHVVTALVRNVDKVEKRDGIKAVEADALNTADLAAKLKGNDIVISAYNPGWDNPDIKAVHIAGSKSITEATKQAGIKRLIVVGGAGSLRAPDGSQFVDGAAFPAEYKEGALGARQALEDLRSETALDWTFVSPPFTLVPGERTGKYRQGKDEPVFGADGKSTISTSDLAVAILDEAEKPAHAHERFTVGY</sequence>
<dbReference type="Pfam" id="PF13460">
    <property type="entry name" value="NAD_binding_10"/>
    <property type="match status" value="1"/>
</dbReference>
<keyword evidence="3" id="KW-1185">Reference proteome</keyword>
<dbReference type="InterPro" id="IPR051606">
    <property type="entry name" value="Polyketide_Oxido-like"/>
</dbReference>
<accession>A0A849VPV0</accession>
<evidence type="ECO:0000313" key="2">
    <source>
        <dbReference type="EMBL" id="NTS31496.1"/>
    </source>
</evidence>
<gene>
    <name evidence="2" type="ORF">HQ945_09555</name>
</gene>
<comment type="caution">
    <text evidence="2">The sequence shown here is derived from an EMBL/GenBank/DDBJ whole genome shotgun (WGS) entry which is preliminary data.</text>
</comment>
<evidence type="ECO:0000259" key="1">
    <source>
        <dbReference type="Pfam" id="PF13460"/>
    </source>
</evidence>
<dbReference type="InterPro" id="IPR036291">
    <property type="entry name" value="NAD(P)-bd_dom_sf"/>
</dbReference>
<dbReference type="Gene3D" id="3.40.50.720">
    <property type="entry name" value="NAD(P)-binding Rossmann-like Domain"/>
    <property type="match status" value="1"/>
</dbReference>
<proteinExistence type="predicted"/>